<reference evidence="5" key="1">
    <citation type="submission" date="2021-01" db="EMBL/GenBank/DDBJ databases">
        <title>Adiantum capillus-veneris genome.</title>
        <authorList>
            <person name="Fang Y."/>
            <person name="Liao Q."/>
        </authorList>
    </citation>
    <scope>NUCLEOTIDE SEQUENCE</scope>
    <source>
        <strain evidence="5">H3</strain>
        <tissue evidence="5">Leaf</tissue>
    </source>
</reference>
<dbReference type="InterPro" id="IPR001245">
    <property type="entry name" value="Ser-Thr/Tyr_kinase_cat_dom"/>
</dbReference>
<dbReference type="PROSITE" id="PS00109">
    <property type="entry name" value="PROTEIN_KINASE_TYR"/>
    <property type="match status" value="1"/>
</dbReference>
<feature type="region of interest" description="Disordered" evidence="3">
    <location>
        <begin position="291"/>
        <end position="332"/>
    </location>
</feature>
<evidence type="ECO:0000256" key="1">
    <source>
        <dbReference type="ARBA" id="ARBA00022741"/>
    </source>
</evidence>
<feature type="region of interest" description="Disordered" evidence="3">
    <location>
        <begin position="356"/>
        <end position="376"/>
    </location>
</feature>
<dbReference type="FunFam" id="3.30.200.20:FF:000162">
    <property type="entry name" value="Adenine nucleotide alpha hydrolase-like domain kinase"/>
    <property type="match status" value="1"/>
</dbReference>
<feature type="compositionally biased region" description="Low complexity" evidence="3">
    <location>
        <begin position="360"/>
        <end position="372"/>
    </location>
</feature>
<organism evidence="5 6">
    <name type="scientific">Adiantum capillus-veneris</name>
    <name type="common">Maidenhair fern</name>
    <dbReference type="NCBI Taxonomy" id="13818"/>
    <lineage>
        <taxon>Eukaryota</taxon>
        <taxon>Viridiplantae</taxon>
        <taxon>Streptophyta</taxon>
        <taxon>Embryophyta</taxon>
        <taxon>Tracheophyta</taxon>
        <taxon>Polypodiopsida</taxon>
        <taxon>Polypodiidae</taxon>
        <taxon>Polypodiales</taxon>
        <taxon>Pteridineae</taxon>
        <taxon>Pteridaceae</taxon>
        <taxon>Vittarioideae</taxon>
        <taxon>Adiantum</taxon>
    </lineage>
</organism>
<name>A0A9D4UDX4_ADICA</name>
<dbReference type="SUPFAM" id="SSF56112">
    <property type="entry name" value="Protein kinase-like (PK-like)"/>
    <property type="match status" value="1"/>
</dbReference>
<dbReference type="InterPro" id="IPR011009">
    <property type="entry name" value="Kinase-like_dom_sf"/>
</dbReference>
<dbReference type="Gene3D" id="1.10.510.10">
    <property type="entry name" value="Transferase(Phosphotransferase) domain 1"/>
    <property type="match status" value="1"/>
</dbReference>
<evidence type="ECO:0000256" key="2">
    <source>
        <dbReference type="ARBA" id="ARBA00022840"/>
    </source>
</evidence>
<feature type="compositionally biased region" description="Polar residues" evidence="3">
    <location>
        <begin position="291"/>
        <end position="300"/>
    </location>
</feature>
<dbReference type="Proteomes" id="UP000886520">
    <property type="component" value="Chromosome 18"/>
</dbReference>
<keyword evidence="2" id="KW-0067">ATP-binding</keyword>
<evidence type="ECO:0000259" key="4">
    <source>
        <dbReference type="PROSITE" id="PS50011"/>
    </source>
</evidence>
<dbReference type="PROSITE" id="PS50011">
    <property type="entry name" value="PROTEIN_KINASE_DOM"/>
    <property type="match status" value="1"/>
</dbReference>
<keyword evidence="6" id="KW-1185">Reference proteome</keyword>
<feature type="region of interest" description="Disordered" evidence="3">
    <location>
        <begin position="249"/>
        <end position="268"/>
    </location>
</feature>
<protein>
    <recommendedName>
        <fullName evidence="4">Protein kinase domain-containing protein</fullName>
    </recommendedName>
</protein>
<dbReference type="PANTHER" id="PTHR47989:SF14">
    <property type="entry name" value="INACTIVE PROTEIN KINASE SELMODRAFT_444075"/>
    <property type="match status" value="1"/>
</dbReference>
<dbReference type="OrthoDB" id="1857192at2759"/>
<dbReference type="AlphaFoldDB" id="A0A9D4UDX4"/>
<dbReference type="GO" id="GO:0004672">
    <property type="term" value="F:protein kinase activity"/>
    <property type="evidence" value="ECO:0007669"/>
    <property type="project" value="InterPro"/>
</dbReference>
<dbReference type="PANTHER" id="PTHR47989">
    <property type="entry name" value="OS01G0750732 PROTEIN"/>
    <property type="match status" value="1"/>
</dbReference>
<evidence type="ECO:0000313" key="5">
    <source>
        <dbReference type="EMBL" id="KAI5066171.1"/>
    </source>
</evidence>
<dbReference type="Gene3D" id="3.30.200.20">
    <property type="entry name" value="Phosphorylase Kinase, domain 1"/>
    <property type="match status" value="1"/>
</dbReference>
<proteinExistence type="predicted"/>
<feature type="compositionally biased region" description="Low complexity" evidence="3">
    <location>
        <begin position="315"/>
        <end position="326"/>
    </location>
</feature>
<evidence type="ECO:0000313" key="6">
    <source>
        <dbReference type="Proteomes" id="UP000886520"/>
    </source>
</evidence>
<dbReference type="FunFam" id="1.10.510.10:FF:000298">
    <property type="entry name" value="Adenine nucleotide alpha hydrolase-like domain kinase"/>
    <property type="match status" value="1"/>
</dbReference>
<dbReference type="InterPro" id="IPR008266">
    <property type="entry name" value="Tyr_kinase_AS"/>
</dbReference>
<feature type="region of interest" description="Disordered" evidence="3">
    <location>
        <begin position="430"/>
        <end position="517"/>
    </location>
</feature>
<accession>A0A9D4UDX4</accession>
<dbReference type="GO" id="GO:0005524">
    <property type="term" value="F:ATP binding"/>
    <property type="evidence" value="ECO:0007669"/>
    <property type="project" value="UniProtKB-KW"/>
</dbReference>
<dbReference type="InterPro" id="IPR000719">
    <property type="entry name" value="Prot_kinase_dom"/>
</dbReference>
<dbReference type="CDD" id="cd14066">
    <property type="entry name" value="STKc_IRAK"/>
    <property type="match status" value="1"/>
</dbReference>
<gene>
    <name evidence="5" type="ORF">GOP47_0018795</name>
</gene>
<evidence type="ECO:0000256" key="3">
    <source>
        <dbReference type="SAM" id="MobiDB-lite"/>
    </source>
</evidence>
<dbReference type="Pfam" id="PF07714">
    <property type="entry name" value="PK_Tyr_Ser-Thr"/>
    <property type="match status" value="1"/>
</dbReference>
<keyword evidence="1" id="KW-0547">Nucleotide-binding</keyword>
<feature type="compositionally biased region" description="Polar residues" evidence="3">
    <location>
        <begin position="458"/>
        <end position="477"/>
    </location>
</feature>
<comment type="caution">
    <text evidence="5">The sequence shown here is derived from an EMBL/GenBank/DDBJ whole genome shotgun (WGS) entry which is preliminary data.</text>
</comment>
<dbReference type="EMBL" id="JABFUD020000018">
    <property type="protein sequence ID" value="KAI5066171.1"/>
    <property type="molecule type" value="Genomic_DNA"/>
</dbReference>
<sequence>MIHRAEEESIASWEDRRQVAAGKEQGLQPTGHHHMLLTTDQSPPPVPAFALLRLCPLQSTGLGQARSPFFSSILAATATAMEVDYHTRKEITKHALEWALSNVVQGGDHITLIALLQGKNGKKLWSFPRLGGDCANRSNKGGKNANLQEREEDVTDSCSVMMQQLHNLCDSKQVKVSVRVVPAAAKGTTAMEAQRVKATWVVLDSQLRKEESKYCMEQLQCNLVVVKRLDAKILRLNLKACVDPERSRVECSTSSTSKTTGAANLSPHEAFNDREALSSLISSIHGKQTYTISEEATSSGSPGGRTPFTATDKGTSSASSSESSTSPVTRNEAMKACTSQRVNDMLIVETDSASDYEFGDVPSDADSSSDDSYQVVKGRRPISRTANASPEHRCKSSSVQYFQSSDLMSGRWLDYSLTAAAKRESYSVDPWMPTTKLKPNSTNATPRAHPKHHGRILTTPTSPSGSSKRFTVNSRLSLSMREGGSGLHQGSPSSEGPKSAGQSYQRHLRNAQSLNTNSRSCTRRFELDKSNWVKRALTTKELVERFAAWDPDSALESEFGNGGLSKCGDFERTSSIRRAMSLSIHMPPGPPPLCSICQHKAPVFGKPPRRFAYAELELATGGFSQANFLAEGGFGSVHRGVLPDGQAVAVKQHKLASSQGDIEFCSEVEVLSCAQHRNVVMLIGYCIEDKRRLLVYEFICNGSLDSHLYGRDKGALEWVSRQKVAVGAARGLRYLHEECRVGCIVHRDMRPNNILLTHDYEPMVGDFGLARWQPDGDLGVQTRVIGTFGYLAPEYAQSGQITEKADVYSFGVVLLELATGRKAVDLNRPKGQQCLTEWARPLLDDHSTQNLMDPMLDGSYSDYEAYCMLHAASLCIRKDPHLRPRMSQVLRILEGDIVIDKSGSSTPCYSSKLAYNTNMYGSQSNRILSDYVASRVKSLSPYPSIDTGKKLSTVFKDSPICHTESKLSYNALRAAYKDRGNSRKLSYGDDM</sequence>
<feature type="compositionally biased region" description="Polar residues" evidence="3">
    <location>
        <begin position="488"/>
        <end position="517"/>
    </location>
</feature>
<feature type="domain" description="Protein kinase" evidence="4">
    <location>
        <begin position="623"/>
        <end position="899"/>
    </location>
</feature>